<evidence type="ECO:0000256" key="1">
    <source>
        <dbReference type="SAM" id="MobiDB-lite"/>
    </source>
</evidence>
<accession>A0A1B6JU29</accession>
<organism evidence="2">
    <name type="scientific">Homalodisca liturata</name>
    <dbReference type="NCBI Taxonomy" id="320908"/>
    <lineage>
        <taxon>Eukaryota</taxon>
        <taxon>Metazoa</taxon>
        <taxon>Ecdysozoa</taxon>
        <taxon>Arthropoda</taxon>
        <taxon>Hexapoda</taxon>
        <taxon>Insecta</taxon>
        <taxon>Pterygota</taxon>
        <taxon>Neoptera</taxon>
        <taxon>Paraneoptera</taxon>
        <taxon>Hemiptera</taxon>
        <taxon>Auchenorrhyncha</taxon>
        <taxon>Membracoidea</taxon>
        <taxon>Cicadellidae</taxon>
        <taxon>Cicadellinae</taxon>
        <taxon>Proconiini</taxon>
        <taxon>Homalodisca</taxon>
    </lineage>
</organism>
<sequence length="218" mass="25109">DSLFNEDPEFNMATGIIGSFGPYDSAEESWSSYVERFELFIDCNDIKAEKKVSTLLTGIGVKTYNLLKDLCTPNKPSSKTFKDIVQILQDHVSPKPSFIAERYKFSLRNQHEHETVGEYVVQLKKLSTYCEFQDKLPDYLRGRLVSGLRSDTIKKRLIGEVDLTFDKAMQLALSLEAAERQTTSMAYTSNMAAGMKMQQFRPSPHQHQHQRKRFQPRR</sequence>
<evidence type="ECO:0000313" key="2">
    <source>
        <dbReference type="EMBL" id="JAT02702.1"/>
    </source>
</evidence>
<feature type="region of interest" description="Disordered" evidence="1">
    <location>
        <begin position="199"/>
        <end position="218"/>
    </location>
</feature>
<feature type="compositionally biased region" description="Basic residues" evidence="1">
    <location>
        <begin position="204"/>
        <end position="218"/>
    </location>
</feature>
<name>A0A1B6JU29_9HEMI</name>
<feature type="non-terminal residue" evidence="2">
    <location>
        <position position="1"/>
    </location>
</feature>
<protein>
    <recommendedName>
        <fullName evidence="3">Retrotransposon gag domain-containing protein</fullName>
    </recommendedName>
</protein>
<feature type="non-terminal residue" evidence="2">
    <location>
        <position position="218"/>
    </location>
</feature>
<dbReference type="PANTHER" id="PTHR33198">
    <property type="entry name" value="ANK_REP_REGION DOMAIN-CONTAINING PROTEIN-RELATED"/>
    <property type="match status" value="1"/>
</dbReference>
<proteinExistence type="predicted"/>
<gene>
    <name evidence="2" type="ORF">g.27345</name>
</gene>
<evidence type="ECO:0008006" key="3">
    <source>
        <dbReference type="Google" id="ProtNLM"/>
    </source>
</evidence>
<dbReference type="AlphaFoldDB" id="A0A1B6JU29"/>
<dbReference type="PANTHER" id="PTHR33198:SF19">
    <property type="entry name" value="CCHC-TYPE DOMAIN-CONTAINING PROTEIN"/>
    <property type="match status" value="1"/>
</dbReference>
<reference evidence="2" key="1">
    <citation type="submission" date="2015-11" db="EMBL/GenBank/DDBJ databases">
        <title>De novo transcriptome assembly of four potential Pierce s Disease insect vectors from Arizona vineyards.</title>
        <authorList>
            <person name="Tassone E.E."/>
        </authorList>
    </citation>
    <scope>NUCLEOTIDE SEQUENCE</scope>
</reference>
<dbReference type="EMBL" id="GECU01005005">
    <property type="protein sequence ID" value="JAT02702.1"/>
    <property type="molecule type" value="Transcribed_RNA"/>
</dbReference>